<gene>
    <name evidence="5" type="ORF">KME15_25020</name>
</gene>
<evidence type="ECO:0000256" key="3">
    <source>
        <dbReference type="ARBA" id="ARBA00023239"/>
    </source>
</evidence>
<dbReference type="GO" id="GO:0004848">
    <property type="term" value="F:ureidoglycolate hydrolase activity"/>
    <property type="evidence" value="ECO:0007669"/>
    <property type="project" value="InterPro"/>
</dbReference>
<comment type="catalytic activity">
    <reaction evidence="4">
        <text>(S)-ureidoglycolate = urea + glyoxylate</text>
        <dbReference type="Rhea" id="RHEA:11304"/>
        <dbReference type="ChEBI" id="CHEBI:16199"/>
        <dbReference type="ChEBI" id="CHEBI:36655"/>
        <dbReference type="ChEBI" id="CHEBI:57296"/>
        <dbReference type="EC" id="4.3.2.3"/>
    </reaction>
</comment>
<dbReference type="InterPro" id="IPR024060">
    <property type="entry name" value="Ureidoglycolate_lyase_dom_sf"/>
</dbReference>
<reference evidence="5" key="1">
    <citation type="submission" date="2021-05" db="EMBL/GenBank/DDBJ databases">
        <authorList>
            <person name="Pietrasiak N."/>
            <person name="Ward R."/>
            <person name="Stajich J.E."/>
            <person name="Kurbessoian T."/>
        </authorList>
    </citation>
    <scope>NUCLEOTIDE SEQUENCE</scope>
    <source>
        <strain evidence="5">UHER 2000/2452</strain>
    </source>
</reference>
<accession>A0A951UQ42</accession>
<dbReference type="PANTHER" id="PTHR35721:SF1">
    <property type="entry name" value="UREIDOGLYCOLATE HYDROLASE"/>
    <property type="match status" value="1"/>
</dbReference>
<dbReference type="SUPFAM" id="SSF51182">
    <property type="entry name" value="RmlC-like cupins"/>
    <property type="match status" value="1"/>
</dbReference>
<reference evidence="5" key="2">
    <citation type="journal article" date="2022" name="Microbiol. Resour. Announc.">
        <title>Metagenome Sequencing to Explore Phylogenomics of Terrestrial Cyanobacteria.</title>
        <authorList>
            <person name="Ward R.D."/>
            <person name="Stajich J.E."/>
            <person name="Johansen J.R."/>
            <person name="Huntemann M."/>
            <person name="Clum A."/>
            <person name="Foster B."/>
            <person name="Foster B."/>
            <person name="Roux S."/>
            <person name="Palaniappan K."/>
            <person name="Varghese N."/>
            <person name="Mukherjee S."/>
            <person name="Reddy T.B.K."/>
            <person name="Daum C."/>
            <person name="Copeland A."/>
            <person name="Chen I.A."/>
            <person name="Ivanova N.N."/>
            <person name="Kyrpides N.C."/>
            <person name="Shapiro N."/>
            <person name="Eloe-Fadrosh E.A."/>
            <person name="Pietrasiak N."/>
        </authorList>
    </citation>
    <scope>NUCLEOTIDE SEQUENCE</scope>
    <source>
        <strain evidence="5">UHER 2000/2452</strain>
    </source>
</reference>
<dbReference type="Gene3D" id="2.60.120.480">
    <property type="entry name" value="Ureidoglycolate hydrolase"/>
    <property type="match status" value="1"/>
</dbReference>
<evidence type="ECO:0000256" key="1">
    <source>
        <dbReference type="ARBA" id="ARBA00011738"/>
    </source>
</evidence>
<dbReference type="InterPro" id="IPR007247">
    <property type="entry name" value="Ureidogly_lyase"/>
</dbReference>
<comment type="subunit">
    <text evidence="1">Homodimer.</text>
</comment>
<evidence type="ECO:0000313" key="6">
    <source>
        <dbReference type="Proteomes" id="UP000757435"/>
    </source>
</evidence>
<evidence type="ECO:0000256" key="4">
    <source>
        <dbReference type="ARBA" id="ARBA00047684"/>
    </source>
</evidence>
<comment type="caution">
    <text evidence="5">The sequence shown here is derived from an EMBL/GenBank/DDBJ whole genome shotgun (WGS) entry which is preliminary data.</text>
</comment>
<organism evidence="5 6">
    <name type="scientific">Drouetiella hepatica Uher 2000/2452</name>
    <dbReference type="NCBI Taxonomy" id="904376"/>
    <lineage>
        <taxon>Bacteria</taxon>
        <taxon>Bacillati</taxon>
        <taxon>Cyanobacteriota</taxon>
        <taxon>Cyanophyceae</taxon>
        <taxon>Oculatellales</taxon>
        <taxon>Oculatellaceae</taxon>
        <taxon>Drouetiella</taxon>
    </lineage>
</organism>
<dbReference type="Proteomes" id="UP000757435">
    <property type="component" value="Unassembled WGS sequence"/>
</dbReference>
<name>A0A951UQ42_9CYAN</name>
<proteinExistence type="predicted"/>
<dbReference type="EMBL" id="JAHHHD010000050">
    <property type="protein sequence ID" value="MBW4661940.1"/>
    <property type="molecule type" value="Genomic_DNA"/>
</dbReference>
<dbReference type="GO" id="GO:0006144">
    <property type="term" value="P:purine nucleobase metabolic process"/>
    <property type="evidence" value="ECO:0007669"/>
    <property type="project" value="UniProtKB-KW"/>
</dbReference>
<evidence type="ECO:0000256" key="2">
    <source>
        <dbReference type="ARBA" id="ARBA00022631"/>
    </source>
</evidence>
<protein>
    <submittedName>
        <fullName evidence="5">Ureidoglycolate lyase</fullName>
    </submittedName>
</protein>
<keyword evidence="3 5" id="KW-0456">Lyase</keyword>
<evidence type="ECO:0000313" key="5">
    <source>
        <dbReference type="EMBL" id="MBW4661940.1"/>
    </source>
</evidence>
<dbReference type="PANTHER" id="PTHR35721">
    <property type="entry name" value="UREIDOGLYCOLATE HYDROLASE"/>
    <property type="match status" value="1"/>
</dbReference>
<dbReference type="GO" id="GO:0050385">
    <property type="term" value="F:ureidoglycolate lyase activity"/>
    <property type="evidence" value="ECO:0007669"/>
    <property type="project" value="UniProtKB-EC"/>
</dbReference>
<dbReference type="GO" id="GO:0000256">
    <property type="term" value="P:allantoin catabolic process"/>
    <property type="evidence" value="ECO:0007669"/>
    <property type="project" value="InterPro"/>
</dbReference>
<dbReference type="AlphaFoldDB" id="A0A951UQ42"/>
<dbReference type="InterPro" id="IPR011051">
    <property type="entry name" value="RmlC_Cupin_sf"/>
</dbReference>
<dbReference type="Pfam" id="PF04115">
    <property type="entry name" value="Ureidogly_lyase"/>
    <property type="match status" value="1"/>
</dbReference>
<sequence>MASSVRRSLLAQPITDEAFRPYGQVIFAAKDGKAYDAEDAQLALSDGIPRFYIMRLHCPGRRFSHITCHQNCTQCLGSLGGQSWLLAVAPPCEADSPAWEAIVAFVIPGNCFVKLEVGTWHAGLYFDQEAIDFYNLELSDTNSADHHTCDLRDTYGIEFEIMPT</sequence>
<keyword evidence="2" id="KW-0659">Purine metabolism</keyword>